<name>A0A0B1SP30_OESDE</name>
<gene>
    <name evidence="1" type="ORF">OESDEN_13566</name>
</gene>
<keyword evidence="2" id="KW-1185">Reference proteome</keyword>
<dbReference type="AlphaFoldDB" id="A0A0B1SP30"/>
<protein>
    <submittedName>
        <fullName evidence="1">Uncharacterized protein</fullName>
    </submittedName>
</protein>
<dbReference type="OrthoDB" id="10530446at2759"/>
<sequence>LIFRGQERRTGQLAETSVHYSADPRVAALTTFFRLTESIKAKFILVAMHCSTPEIEELLANKPCTTLLQCDKFEMLTEETHLAPIFVRFLIPGCELRLHNSTAYGIERSLEDPTIFNTNVAKSASSVVIKWRTVITDDQLVLLQAHILHIKAPHITSRGINQLLLN</sequence>
<dbReference type="EMBL" id="KN559696">
    <property type="protein sequence ID" value="KHJ86674.1"/>
    <property type="molecule type" value="Genomic_DNA"/>
</dbReference>
<organism evidence="1 2">
    <name type="scientific">Oesophagostomum dentatum</name>
    <name type="common">Nodular worm</name>
    <dbReference type="NCBI Taxonomy" id="61180"/>
    <lineage>
        <taxon>Eukaryota</taxon>
        <taxon>Metazoa</taxon>
        <taxon>Ecdysozoa</taxon>
        <taxon>Nematoda</taxon>
        <taxon>Chromadorea</taxon>
        <taxon>Rhabditida</taxon>
        <taxon>Rhabditina</taxon>
        <taxon>Rhabditomorpha</taxon>
        <taxon>Strongyloidea</taxon>
        <taxon>Strongylidae</taxon>
        <taxon>Oesophagostomum</taxon>
    </lineage>
</organism>
<accession>A0A0B1SP30</accession>
<evidence type="ECO:0000313" key="2">
    <source>
        <dbReference type="Proteomes" id="UP000053660"/>
    </source>
</evidence>
<evidence type="ECO:0000313" key="1">
    <source>
        <dbReference type="EMBL" id="KHJ86674.1"/>
    </source>
</evidence>
<feature type="non-terminal residue" evidence="1">
    <location>
        <position position="1"/>
    </location>
</feature>
<reference evidence="1 2" key="1">
    <citation type="submission" date="2014-03" db="EMBL/GenBank/DDBJ databases">
        <title>Draft genome of the hookworm Oesophagostomum dentatum.</title>
        <authorList>
            <person name="Mitreva M."/>
        </authorList>
    </citation>
    <scope>NUCLEOTIDE SEQUENCE [LARGE SCALE GENOMIC DNA]</scope>
    <source>
        <strain evidence="1 2">OD-Hann</strain>
    </source>
</reference>
<proteinExistence type="predicted"/>
<dbReference type="Proteomes" id="UP000053660">
    <property type="component" value="Unassembled WGS sequence"/>
</dbReference>